<dbReference type="STRING" id="34508.A0A4U5MDC4"/>
<keyword evidence="4 7" id="KW-1133">Transmembrane helix</keyword>
<dbReference type="PANTHER" id="PTHR31158">
    <property type="entry name" value="DUAL OXIDASE 2"/>
    <property type="match status" value="1"/>
</dbReference>
<dbReference type="Pfam" id="PF10204">
    <property type="entry name" value="DuoxA"/>
    <property type="match status" value="1"/>
</dbReference>
<dbReference type="OrthoDB" id="10042652at2759"/>
<dbReference type="AlphaFoldDB" id="A0A4U5MDC4"/>
<keyword evidence="5 7" id="KW-0472">Membrane</keyword>
<evidence type="ECO:0000256" key="4">
    <source>
        <dbReference type="ARBA" id="ARBA00022989"/>
    </source>
</evidence>
<keyword evidence="9" id="KW-1185">Reference proteome</keyword>
<organism evidence="8 9">
    <name type="scientific">Steinernema carpocapsae</name>
    <name type="common">Entomopathogenic nematode</name>
    <dbReference type="NCBI Taxonomy" id="34508"/>
    <lineage>
        <taxon>Eukaryota</taxon>
        <taxon>Metazoa</taxon>
        <taxon>Ecdysozoa</taxon>
        <taxon>Nematoda</taxon>
        <taxon>Chromadorea</taxon>
        <taxon>Rhabditida</taxon>
        <taxon>Tylenchina</taxon>
        <taxon>Panagrolaimomorpha</taxon>
        <taxon>Strongyloidoidea</taxon>
        <taxon>Steinernematidae</taxon>
        <taxon>Steinernema</taxon>
    </lineage>
</organism>
<dbReference type="InterPro" id="IPR018469">
    <property type="entry name" value="Dual_oxidase_maturation_fac"/>
</dbReference>
<evidence type="ECO:0000313" key="9">
    <source>
        <dbReference type="Proteomes" id="UP000298663"/>
    </source>
</evidence>
<dbReference type="GO" id="GO:0015031">
    <property type="term" value="P:protein transport"/>
    <property type="evidence" value="ECO:0007669"/>
    <property type="project" value="InterPro"/>
</dbReference>
<evidence type="ECO:0000313" key="8">
    <source>
        <dbReference type="EMBL" id="TKR67136.1"/>
    </source>
</evidence>
<feature type="transmembrane region" description="Helical" evidence="7">
    <location>
        <begin position="201"/>
        <end position="224"/>
    </location>
</feature>
<reference evidence="8 9" key="1">
    <citation type="journal article" date="2015" name="Genome Biol.">
        <title>Comparative genomics of Steinernema reveals deeply conserved gene regulatory networks.</title>
        <authorList>
            <person name="Dillman A.R."/>
            <person name="Macchietto M."/>
            <person name="Porter C.F."/>
            <person name="Rogers A."/>
            <person name="Williams B."/>
            <person name="Antoshechkin I."/>
            <person name="Lee M.M."/>
            <person name="Goodwin Z."/>
            <person name="Lu X."/>
            <person name="Lewis E.E."/>
            <person name="Goodrich-Blair H."/>
            <person name="Stock S.P."/>
            <person name="Adams B.J."/>
            <person name="Sternberg P.W."/>
            <person name="Mortazavi A."/>
        </authorList>
    </citation>
    <scope>NUCLEOTIDE SEQUENCE [LARGE SCALE GENOMIC DNA]</scope>
    <source>
        <strain evidence="8 9">ALL</strain>
    </source>
</reference>
<feature type="transmembrane region" description="Helical" evidence="7">
    <location>
        <begin position="231"/>
        <end position="250"/>
    </location>
</feature>
<feature type="transmembrane region" description="Helical" evidence="7">
    <location>
        <begin position="31"/>
        <end position="50"/>
    </location>
</feature>
<evidence type="ECO:0000256" key="1">
    <source>
        <dbReference type="ARBA" id="ARBA00004141"/>
    </source>
</evidence>
<keyword evidence="3 7" id="KW-0812">Transmembrane</keyword>
<comment type="subcellular location">
    <subcellularLocation>
        <location evidence="1">Membrane</location>
        <topology evidence="1">Multi-pass membrane protein</topology>
    </subcellularLocation>
</comment>
<dbReference type="GO" id="GO:0005789">
    <property type="term" value="C:endoplasmic reticulum membrane"/>
    <property type="evidence" value="ECO:0007669"/>
    <property type="project" value="InterPro"/>
</dbReference>
<evidence type="ECO:0000256" key="3">
    <source>
        <dbReference type="ARBA" id="ARBA00022692"/>
    </source>
</evidence>
<reference evidence="8 9" key="2">
    <citation type="journal article" date="2019" name="G3 (Bethesda)">
        <title>Hybrid Assembly of the Genome of the Entomopathogenic Nematode Steinernema carpocapsae Identifies the X-Chromosome.</title>
        <authorList>
            <person name="Serra L."/>
            <person name="Macchietto M."/>
            <person name="Macias-Munoz A."/>
            <person name="McGill C.J."/>
            <person name="Rodriguez I.M."/>
            <person name="Rodriguez B."/>
            <person name="Murad R."/>
            <person name="Mortazavi A."/>
        </authorList>
    </citation>
    <scope>NUCLEOTIDE SEQUENCE [LARGE SCALE GENOMIC DNA]</scope>
    <source>
        <strain evidence="8 9">ALL</strain>
    </source>
</reference>
<keyword evidence="6" id="KW-0325">Glycoprotein</keyword>
<evidence type="ECO:0000256" key="5">
    <source>
        <dbReference type="ARBA" id="ARBA00023136"/>
    </source>
</evidence>
<comment type="caution">
    <text evidence="8">The sequence shown here is derived from an EMBL/GenBank/DDBJ whole genome shotgun (WGS) entry which is preliminary data.</text>
</comment>
<dbReference type="Proteomes" id="UP000298663">
    <property type="component" value="Unassembled WGS sequence"/>
</dbReference>
<feature type="transmembrane region" description="Helical" evidence="7">
    <location>
        <begin position="57"/>
        <end position="77"/>
    </location>
</feature>
<evidence type="ECO:0000256" key="6">
    <source>
        <dbReference type="ARBA" id="ARBA00023180"/>
    </source>
</evidence>
<dbReference type="PANTHER" id="PTHR31158:SF1">
    <property type="entry name" value="DOXA1 FACTOR-RELATED"/>
    <property type="match status" value="1"/>
</dbReference>
<sequence>MTIGWFDAFRENGAPTWYGENRTPVVLDLKIAIILFVFATLILSFLVILPGIRRNRFLSTFTFLFNMCLGATLLVTIHHPCWHQGKVHIYSSYRSFSTARLDAVMGVSVGLRHVNITFTSSSTFVDYEDPTTIATRTPHANPPPNLNYNERFEFSDVRSMERELKRSLQKGLPYPILRVIEYLSVDRAGFVWGRQYRLAGYYASILLWVAFMCWLLQFLLLCIVPHQYAQMTVTVGVVTLMADLVYAINTPSHLHIRFPGPRNELSVLEFHFSTCFYLTLTAGITSVVYGSILWFLQSNTAFVFRTFLSSDLDEMCVTRRIRKDSGKPSSPAQTVVSSSDGQRTTVMEMFATASIRSQASSASFDSTLS</sequence>
<proteinExistence type="inferred from homology"/>
<dbReference type="EMBL" id="AZBU02000008">
    <property type="protein sequence ID" value="TKR67136.1"/>
    <property type="molecule type" value="Genomic_DNA"/>
</dbReference>
<gene>
    <name evidence="8" type="ORF">L596_023336</name>
</gene>
<feature type="transmembrane region" description="Helical" evidence="7">
    <location>
        <begin position="270"/>
        <end position="296"/>
    </location>
</feature>
<protein>
    <submittedName>
        <fullName evidence="8">Uncharacterized protein</fullName>
    </submittedName>
</protein>
<evidence type="ECO:0000256" key="2">
    <source>
        <dbReference type="ARBA" id="ARBA00009816"/>
    </source>
</evidence>
<accession>A0A4U5MDC4</accession>
<name>A0A4U5MDC4_STECR</name>
<comment type="similarity">
    <text evidence="2">Belongs to the DUOXA family.</text>
</comment>
<evidence type="ECO:0000256" key="7">
    <source>
        <dbReference type="SAM" id="Phobius"/>
    </source>
</evidence>